<dbReference type="PROSITE" id="PS50111">
    <property type="entry name" value="CHEMOTAXIS_TRANSDUC_2"/>
    <property type="match status" value="1"/>
</dbReference>
<dbReference type="PANTHER" id="PTHR43531">
    <property type="entry name" value="PROTEIN ICFG"/>
    <property type="match status" value="1"/>
</dbReference>
<keyword evidence="1" id="KW-0488">Methylation</keyword>
<accession>A0A4R5M0W0</accession>
<evidence type="ECO:0000313" key="6">
    <source>
        <dbReference type="EMBL" id="TDG18788.1"/>
    </source>
</evidence>
<evidence type="ECO:0000256" key="3">
    <source>
        <dbReference type="PROSITE-ProRule" id="PRU00284"/>
    </source>
</evidence>
<keyword evidence="4" id="KW-0472">Membrane</keyword>
<dbReference type="AlphaFoldDB" id="A0A4R5M0W0"/>
<dbReference type="GO" id="GO:0004888">
    <property type="term" value="F:transmembrane signaling receptor activity"/>
    <property type="evidence" value="ECO:0007669"/>
    <property type="project" value="TreeGrafter"/>
</dbReference>
<feature type="transmembrane region" description="Helical" evidence="4">
    <location>
        <begin position="12"/>
        <end position="36"/>
    </location>
</feature>
<dbReference type="PANTHER" id="PTHR43531:SF14">
    <property type="entry name" value="METHYL-ACCEPTING CHEMOTAXIS PROTEIN I-RELATED"/>
    <property type="match status" value="1"/>
</dbReference>
<dbReference type="OrthoDB" id="8595413at2"/>
<name>A0A4R5M0W0_9BURK</name>
<dbReference type="GO" id="GO:0005886">
    <property type="term" value="C:plasma membrane"/>
    <property type="evidence" value="ECO:0007669"/>
    <property type="project" value="TreeGrafter"/>
</dbReference>
<evidence type="ECO:0000256" key="4">
    <source>
        <dbReference type="SAM" id="Phobius"/>
    </source>
</evidence>
<evidence type="ECO:0000256" key="2">
    <source>
        <dbReference type="ARBA" id="ARBA00029447"/>
    </source>
</evidence>
<sequence>MKNKRTATVKQKIAIAFGTWTTLMLIFGVTGAYLVIGAGSRTAFLPYRSLMTCGICVSFFGGLACIAFWSETVKQNADNARHANELVSKATRIADEGDDTVLRMVSAIERMNSSTTQIANITDVIQGIAFQTSILALNASVEAARAGEHGRGYAVVA</sequence>
<reference evidence="6 7" key="1">
    <citation type="submission" date="2019-03" db="EMBL/GenBank/DDBJ databases">
        <title>Paraburkholderia sp. 4M-K11, isolated from subtropical forest soil.</title>
        <authorList>
            <person name="Gao Z.-H."/>
            <person name="Qiu L.-H."/>
        </authorList>
    </citation>
    <scope>NUCLEOTIDE SEQUENCE [LARGE SCALE GENOMIC DNA]</scope>
    <source>
        <strain evidence="6 7">4M-K11</strain>
    </source>
</reference>
<evidence type="ECO:0000313" key="7">
    <source>
        <dbReference type="Proteomes" id="UP000295722"/>
    </source>
</evidence>
<dbReference type="SUPFAM" id="SSF58104">
    <property type="entry name" value="Methyl-accepting chemotaxis protein (MCP) signaling domain"/>
    <property type="match status" value="1"/>
</dbReference>
<keyword evidence="3" id="KW-0807">Transducer</keyword>
<organism evidence="6 7">
    <name type="scientific">Paraburkholderia silviterrae</name>
    <dbReference type="NCBI Taxonomy" id="2528715"/>
    <lineage>
        <taxon>Bacteria</taxon>
        <taxon>Pseudomonadati</taxon>
        <taxon>Pseudomonadota</taxon>
        <taxon>Betaproteobacteria</taxon>
        <taxon>Burkholderiales</taxon>
        <taxon>Burkholderiaceae</taxon>
        <taxon>Paraburkholderia</taxon>
    </lineage>
</organism>
<dbReference type="Pfam" id="PF00015">
    <property type="entry name" value="MCPsignal"/>
    <property type="match status" value="1"/>
</dbReference>
<keyword evidence="7" id="KW-1185">Reference proteome</keyword>
<gene>
    <name evidence="6" type="ORF">EYW47_33055</name>
</gene>
<protein>
    <recommendedName>
        <fullName evidence="5">Methyl-accepting transducer domain-containing protein</fullName>
    </recommendedName>
</protein>
<evidence type="ECO:0000259" key="5">
    <source>
        <dbReference type="PROSITE" id="PS50111"/>
    </source>
</evidence>
<comment type="similarity">
    <text evidence="2">Belongs to the methyl-accepting chemotaxis (MCP) protein family.</text>
</comment>
<dbReference type="Proteomes" id="UP000295722">
    <property type="component" value="Unassembled WGS sequence"/>
</dbReference>
<dbReference type="InterPro" id="IPR051310">
    <property type="entry name" value="MCP_chemotaxis"/>
</dbReference>
<feature type="domain" description="Methyl-accepting transducer" evidence="5">
    <location>
        <begin position="70"/>
        <end position="157"/>
    </location>
</feature>
<evidence type="ECO:0000256" key="1">
    <source>
        <dbReference type="ARBA" id="ARBA00022481"/>
    </source>
</evidence>
<dbReference type="EMBL" id="SMRP01000027">
    <property type="protein sequence ID" value="TDG18788.1"/>
    <property type="molecule type" value="Genomic_DNA"/>
</dbReference>
<proteinExistence type="inferred from homology"/>
<dbReference type="GO" id="GO:0006935">
    <property type="term" value="P:chemotaxis"/>
    <property type="evidence" value="ECO:0007669"/>
    <property type="project" value="TreeGrafter"/>
</dbReference>
<dbReference type="GO" id="GO:0007165">
    <property type="term" value="P:signal transduction"/>
    <property type="evidence" value="ECO:0007669"/>
    <property type="project" value="UniProtKB-KW"/>
</dbReference>
<feature type="transmembrane region" description="Helical" evidence="4">
    <location>
        <begin position="48"/>
        <end position="69"/>
    </location>
</feature>
<dbReference type="InterPro" id="IPR004089">
    <property type="entry name" value="MCPsignal_dom"/>
</dbReference>
<keyword evidence="4" id="KW-1133">Transmembrane helix</keyword>
<comment type="caution">
    <text evidence="6">The sequence shown here is derived from an EMBL/GenBank/DDBJ whole genome shotgun (WGS) entry which is preliminary data.</text>
</comment>
<keyword evidence="4" id="KW-0812">Transmembrane</keyword>
<dbReference type="Gene3D" id="1.10.287.950">
    <property type="entry name" value="Methyl-accepting chemotaxis protein"/>
    <property type="match status" value="1"/>
</dbReference>